<evidence type="ECO:0000313" key="4">
    <source>
        <dbReference type="Proteomes" id="UP001438008"/>
    </source>
</evidence>
<keyword evidence="4" id="KW-1185">Reference proteome</keyword>
<proteinExistence type="inferred from homology"/>
<gene>
    <name evidence="3" type="ORF">WMO29_03580</name>
</gene>
<dbReference type="Proteomes" id="UP001438008">
    <property type="component" value="Unassembled WGS sequence"/>
</dbReference>
<reference evidence="3 4" key="1">
    <citation type="submission" date="2024-03" db="EMBL/GenBank/DDBJ databases">
        <title>Human intestinal bacterial collection.</title>
        <authorList>
            <person name="Pauvert C."/>
            <person name="Hitch T.C.A."/>
            <person name="Clavel T."/>
        </authorList>
    </citation>
    <scope>NUCLEOTIDE SEQUENCE [LARGE SCALE GENOMIC DNA]</scope>
    <source>
        <strain evidence="3 4">CLA-AA-H132</strain>
    </source>
</reference>
<evidence type="ECO:0000313" key="3">
    <source>
        <dbReference type="EMBL" id="MEQ2471574.1"/>
    </source>
</evidence>
<dbReference type="PANTHER" id="PTHR47505:SF1">
    <property type="entry name" value="DNA UTILIZATION PROTEIN YHGH"/>
    <property type="match status" value="1"/>
</dbReference>
<dbReference type="CDD" id="cd06223">
    <property type="entry name" value="PRTases_typeI"/>
    <property type="match status" value="1"/>
</dbReference>
<dbReference type="InterPro" id="IPR000836">
    <property type="entry name" value="PRTase_dom"/>
</dbReference>
<organism evidence="3 4">
    <name type="scientific">Laedolimicola intestinihominis</name>
    <dbReference type="NCBI Taxonomy" id="3133166"/>
    <lineage>
        <taxon>Bacteria</taxon>
        <taxon>Bacillati</taxon>
        <taxon>Bacillota</taxon>
        <taxon>Clostridia</taxon>
        <taxon>Lachnospirales</taxon>
        <taxon>Lachnospiraceae</taxon>
        <taxon>Laedolimicola</taxon>
    </lineage>
</organism>
<comment type="similarity">
    <text evidence="1">Belongs to the ComF/GntX family.</text>
</comment>
<evidence type="ECO:0000256" key="1">
    <source>
        <dbReference type="ARBA" id="ARBA00008007"/>
    </source>
</evidence>
<accession>A0ABV1FGS9</accession>
<feature type="domain" description="Phosphoribosyltransferase" evidence="2">
    <location>
        <begin position="133"/>
        <end position="182"/>
    </location>
</feature>
<sequence>MKCGKPLSKEEAEYCPDCLRRKHRYEKGRAVFLYDRVMRASISRFKYHNRREYADFYAEELLRAHGRMLRSWQPDALIPVPLHKSRMRKRGFNQAALVAERMGERLGIPVEEKLLIRVKKTNPQKELNDSARRENLKNAFQLCGNDVKLKRVVLIDDIYTTGSTLDAAAAALLAAGVEKVYFLSICIGRGF</sequence>
<evidence type="ECO:0000259" key="2">
    <source>
        <dbReference type="Pfam" id="PF00156"/>
    </source>
</evidence>
<name>A0ABV1FGS9_9FIRM</name>
<dbReference type="EMBL" id="JBBMFE010000002">
    <property type="protein sequence ID" value="MEQ2471574.1"/>
    <property type="molecule type" value="Genomic_DNA"/>
</dbReference>
<dbReference type="InterPro" id="IPR029057">
    <property type="entry name" value="PRTase-like"/>
</dbReference>
<protein>
    <submittedName>
        <fullName evidence="3">ComF family protein</fullName>
    </submittedName>
</protein>
<dbReference type="PANTHER" id="PTHR47505">
    <property type="entry name" value="DNA UTILIZATION PROTEIN YHGH"/>
    <property type="match status" value="1"/>
</dbReference>
<dbReference type="Pfam" id="PF00156">
    <property type="entry name" value="Pribosyltran"/>
    <property type="match status" value="1"/>
</dbReference>
<dbReference type="SUPFAM" id="SSF53271">
    <property type="entry name" value="PRTase-like"/>
    <property type="match status" value="1"/>
</dbReference>
<comment type="caution">
    <text evidence="3">The sequence shown here is derived from an EMBL/GenBank/DDBJ whole genome shotgun (WGS) entry which is preliminary data.</text>
</comment>
<dbReference type="Gene3D" id="3.40.50.2020">
    <property type="match status" value="1"/>
</dbReference>
<dbReference type="InterPro" id="IPR051910">
    <property type="entry name" value="ComF/GntX_DNA_util-trans"/>
</dbReference>